<dbReference type="GO" id="GO:0008395">
    <property type="term" value="F:steroid hydroxylase activity"/>
    <property type="evidence" value="ECO:0007669"/>
    <property type="project" value="TreeGrafter"/>
</dbReference>
<keyword evidence="5 6" id="KW-0408">Iron</keyword>
<dbReference type="Proteomes" id="UP000664132">
    <property type="component" value="Unassembled WGS sequence"/>
</dbReference>
<accession>A0A8H7TLZ5</accession>
<evidence type="ECO:0000256" key="2">
    <source>
        <dbReference type="ARBA" id="ARBA00010617"/>
    </source>
</evidence>
<feature type="transmembrane region" description="Helical" evidence="8">
    <location>
        <begin position="12"/>
        <end position="35"/>
    </location>
</feature>
<evidence type="ECO:0000313" key="10">
    <source>
        <dbReference type="Proteomes" id="UP000664132"/>
    </source>
</evidence>
<evidence type="ECO:0000256" key="5">
    <source>
        <dbReference type="ARBA" id="ARBA00023004"/>
    </source>
</evidence>
<comment type="caution">
    <text evidence="9">The sequence shown here is derived from an EMBL/GenBank/DDBJ whole genome shotgun (WGS) entry which is preliminary data.</text>
</comment>
<feature type="compositionally biased region" description="Basic and acidic residues" evidence="7">
    <location>
        <begin position="523"/>
        <end position="532"/>
    </location>
</feature>
<dbReference type="PANTHER" id="PTHR24304">
    <property type="entry name" value="CYTOCHROME P450 FAMILY 7"/>
    <property type="match status" value="1"/>
</dbReference>
<evidence type="ECO:0000256" key="4">
    <source>
        <dbReference type="ARBA" id="ARBA00022723"/>
    </source>
</evidence>
<keyword evidence="3 6" id="KW-0349">Heme</keyword>
<dbReference type="SUPFAM" id="SSF48264">
    <property type="entry name" value="Cytochrome P450"/>
    <property type="match status" value="1"/>
</dbReference>
<keyword evidence="8" id="KW-1133">Transmembrane helix</keyword>
<comment type="similarity">
    <text evidence="2">Belongs to the cytochrome P450 family.</text>
</comment>
<evidence type="ECO:0008006" key="11">
    <source>
        <dbReference type="Google" id="ProtNLM"/>
    </source>
</evidence>
<keyword evidence="4 6" id="KW-0479">Metal-binding</keyword>
<reference evidence="9" key="1">
    <citation type="submission" date="2021-02" db="EMBL/GenBank/DDBJ databases">
        <title>Genome sequence Cadophora malorum strain M34.</title>
        <authorList>
            <person name="Stefanovic E."/>
            <person name="Vu D."/>
            <person name="Scully C."/>
            <person name="Dijksterhuis J."/>
            <person name="Roader J."/>
            <person name="Houbraken J."/>
        </authorList>
    </citation>
    <scope>NUCLEOTIDE SEQUENCE</scope>
    <source>
        <strain evidence="9">M34</strain>
    </source>
</reference>
<dbReference type="AlphaFoldDB" id="A0A8H7TLZ5"/>
<dbReference type="InterPro" id="IPR002403">
    <property type="entry name" value="Cyt_P450_E_grp-IV"/>
</dbReference>
<keyword evidence="8" id="KW-0812">Transmembrane</keyword>
<protein>
    <recommendedName>
        <fullName evidence="11">Cytochrome P450</fullName>
    </recommendedName>
</protein>
<name>A0A8H7TLZ5_9HELO</name>
<comment type="cofactor">
    <cofactor evidence="1 6">
        <name>heme</name>
        <dbReference type="ChEBI" id="CHEBI:30413"/>
    </cofactor>
</comment>
<evidence type="ECO:0000256" key="3">
    <source>
        <dbReference type="ARBA" id="ARBA00022617"/>
    </source>
</evidence>
<dbReference type="GO" id="GO:0020037">
    <property type="term" value="F:heme binding"/>
    <property type="evidence" value="ECO:0007669"/>
    <property type="project" value="InterPro"/>
</dbReference>
<keyword evidence="10" id="KW-1185">Reference proteome</keyword>
<dbReference type="Gene3D" id="1.10.630.10">
    <property type="entry name" value="Cytochrome P450"/>
    <property type="match status" value="1"/>
</dbReference>
<organism evidence="9 10">
    <name type="scientific">Cadophora malorum</name>
    <dbReference type="NCBI Taxonomy" id="108018"/>
    <lineage>
        <taxon>Eukaryota</taxon>
        <taxon>Fungi</taxon>
        <taxon>Dikarya</taxon>
        <taxon>Ascomycota</taxon>
        <taxon>Pezizomycotina</taxon>
        <taxon>Leotiomycetes</taxon>
        <taxon>Helotiales</taxon>
        <taxon>Ploettnerulaceae</taxon>
        <taxon>Cadophora</taxon>
    </lineage>
</organism>
<dbReference type="PRINTS" id="PR00465">
    <property type="entry name" value="EP450IV"/>
</dbReference>
<evidence type="ECO:0000256" key="1">
    <source>
        <dbReference type="ARBA" id="ARBA00001971"/>
    </source>
</evidence>
<dbReference type="PANTHER" id="PTHR24304:SF2">
    <property type="entry name" value="24-HYDROXYCHOLESTEROL 7-ALPHA-HYDROXYLASE"/>
    <property type="match status" value="1"/>
</dbReference>
<evidence type="ECO:0000313" key="9">
    <source>
        <dbReference type="EMBL" id="KAG4421831.1"/>
    </source>
</evidence>
<dbReference type="EMBL" id="JAFJYH010000059">
    <property type="protein sequence ID" value="KAG4421831.1"/>
    <property type="molecule type" value="Genomic_DNA"/>
</dbReference>
<dbReference type="CDD" id="cd11040">
    <property type="entry name" value="CYP7_CYP8-like"/>
    <property type="match status" value="1"/>
</dbReference>
<dbReference type="InterPro" id="IPR036396">
    <property type="entry name" value="Cyt_P450_sf"/>
</dbReference>
<sequence length="554" mass="62456">MGLTSALPRTGVTLVDSILFACFILIAVLGGTSALTHCRYWLQSRGNAGRFEGREPLTLPYSVPWLGGFFRMMDPHGMYAYARQMSPQNRPVRLRVGPVGLYILFGDKNIRMIFRNSKVLSKDASSQMLFRNSGMDPHDLKIMAYDTSGTGMVPLTDIPEEKRIWKMSHATGVAHLASGPAVNVLTNKFIECFIQELHKEPKDKTMTVPLYDYFRGVMATGSMISIIGPEMYTLNPDFNKIYWDYDNAFLLMAIGMPKFLYWKGHAARNRMLAATKLWLKSAWKNTGEKSADKDWEPHFGSRFIRQLAENMASVGLSQDGQASAFLPMIWAINSNVIPCAIWVIFESLQRPGLIDRLREEVSASAIIDENGELTIDVPKLISQSPLLTSISQECLRVRSSNTITRKLIEDLECDGYVLKKGNHIMSPSWLPSHGPLWDVEGHPANQFWPERFIEMPKMRPSDPEEKAQFDLAMKPDHFFPYGGGGMICTGRFFAKQEIMAAVALFVLKFDIEPLDWVTLSGKSSDRPAKPDENYAGAGLLPPDRDLMVKLRRRK</sequence>
<feature type="region of interest" description="Disordered" evidence="7">
    <location>
        <begin position="520"/>
        <end position="541"/>
    </location>
</feature>
<proteinExistence type="inferred from homology"/>
<evidence type="ECO:0000256" key="7">
    <source>
        <dbReference type="SAM" id="MobiDB-lite"/>
    </source>
</evidence>
<feature type="binding site" description="axial binding residue" evidence="6">
    <location>
        <position position="488"/>
    </location>
    <ligand>
        <name>heme</name>
        <dbReference type="ChEBI" id="CHEBI:30413"/>
    </ligand>
    <ligandPart>
        <name>Fe</name>
        <dbReference type="ChEBI" id="CHEBI:18248"/>
    </ligandPart>
</feature>
<evidence type="ECO:0000256" key="6">
    <source>
        <dbReference type="PIRSR" id="PIRSR602403-1"/>
    </source>
</evidence>
<dbReference type="OrthoDB" id="3366823at2759"/>
<keyword evidence="8" id="KW-0472">Membrane</keyword>
<dbReference type="InterPro" id="IPR001128">
    <property type="entry name" value="Cyt_P450"/>
</dbReference>
<gene>
    <name evidence="9" type="ORF">IFR04_005081</name>
</gene>
<dbReference type="Pfam" id="PF00067">
    <property type="entry name" value="p450"/>
    <property type="match status" value="1"/>
</dbReference>
<dbReference type="InterPro" id="IPR050529">
    <property type="entry name" value="CYP450_sterol_14alpha_dmase"/>
</dbReference>
<dbReference type="GO" id="GO:0016705">
    <property type="term" value="F:oxidoreductase activity, acting on paired donors, with incorporation or reduction of molecular oxygen"/>
    <property type="evidence" value="ECO:0007669"/>
    <property type="project" value="InterPro"/>
</dbReference>
<evidence type="ECO:0000256" key="8">
    <source>
        <dbReference type="SAM" id="Phobius"/>
    </source>
</evidence>
<dbReference type="GO" id="GO:0005506">
    <property type="term" value="F:iron ion binding"/>
    <property type="evidence" value="ECO:0007669"/>
    <property type="project" value="InterPro"/>
</dbReference>